<sequence length="158" mass="17735">MTERYRVVLSEVERTHLQVLTSKGKTATSQVINALILLNCDQSAPAGPCRSSREIAQMLDIGERKIERVKKRCVEEGVEAALVRKRPEREYARKIDGELEARLIAMSCSQLPEGHARWTLRLLAERSVELSYVESLSHETVHRVLKEANSSLGARLAG</sequence>
<comment type="caution">
    <text evidence="1">The sequence shown here is derived from an EMBL/GenBank/DDBJ whole genome shotgun (WGS) entry which is preliminary data.</text>
</comment>
<dbReference type="SUPFAM" id="SSF46689">
    <property type="entry name" value="Homeodomain-like"/>
    <property type="match status" value="1"/>
</dbReference>
<dbReference type="RefSeq" id="WP_376947800.1">
    <property type="nucleotide sequence ID" value="NZ_CP183182.1"/>
</dbReference>
<dbReference type="Proteomes" id="UP001589891">
    <property type="component" value="Unassembled WGS sequence"/>
</dbReference>
<accession>A0ABV6SNH9</accession>
<gene>
    <name evidence="1" type="ORF">ACFFGX_16535</name>
</gene>
<evidence type="ECO:0000313" key="2">
    <source>
        <dbReference type="Proteomes" id="UP001589891"/>
    </source>
</evidence>
<dbReference type="Pfam" id="PF13565">
    <property type="entry name" value="HTH_32"/>
    <property type="match status" value="1"/>
</dbReference>
<keyword evidence="2" id="KW-1185">Reference proteome</keyword>
<protein>
    <submittedName>
        <fullName evidence="1">Helix-turn-helix domain-containing protein</fullName>
    </submittedName>
</protein>
<dbReference type="InterPro" id="IPR009057">
    <property type="entry name" value="Homeodomain-like_sf"/>
</dbReference>
<reference evidence="1 2" key="1">
    <citation type="submission" date="2024-09" db="EMBL/GenBank/DDBJ databases">
        <authorList>
            <person name="Sun Q."/>
            <person name="Mori K."/>
        </authorList>
    </citation>
    <scope>NUCLEOTIDE SEQUENCE [LARGE SCALE GENOMIC DNA]</scope>
    <source>
        <strain evidence="1 2">NCAIM B.01794</strain>
    </source>
</reference>
<name>A0ABV6SNH9_AZOPA</name>
<dbReference type="EMBL" id="JBHLSS010000104">
    <property type="protein sequence ID" value="MFC0711092.1"/>
    <property type="molecule type" value="Genomic_DNA"/>
</dbReference>
<evidence type="ECO:0000313" key="1">
    <source>
        <dbReference type="EMBL" id="MFC0711092.1"/>
    </source>
</evidence>
<proteinExistence type="predicted"/>
<organism evidence="1 2">
    <name type="scientific">Azorhizophilus paspali</name>
    <name type="common">Azotobacter paspali</name>
    <dbReference type="NCBI Taxonomy" id="69963"/>
    <lineage>
        <taxon>Bacteria</taxon>
        <taxon>Pseudomonadati</taxon>
        <taxon>Pseudomonadota</taxon>
        <taxon>Gammaproteobacteria</taxon>
        <taxon>Pseudomonadales</taxon>
        <taxon>Pseudomonadaceae</taxon>
        <taxon>Azorhizophilus</taxon>
    </lineage>
</organism>